<reference evidence="3" key="1">
    <citation type="journal article" date="2019" name="Int. J. Syst. Evol. Microbiol.">
        <title>The Global Catalogue of Microorganisms (GCM) 10K type strain sequencing project: providing services to taxonomists for standard genome sequencing and annotation.</title>
        <authorList>
            <consortium name="The Broad Institute Genomics Platform"/>
            <consortium name="The Broad Institute Genome Sequencing Center for Infectious Disease"/>
            <person name="Wu L."/>
            <person name="Ma J."/>
        </authorList>
    </citation>
    <scope>NUCLEOTIDE SEQUENCE [LARGE SCALE GENOMIC DNA]</scope>
    <source>
        <strain evidence="3">CCUG 55995</strain>
    </source>
</reference>
<name>A0ABV9IDH6_9DEIO</name>
<gene>
    <name evidence="2" type="ORF">ACFO0D_18775</name>
</gene>
<protein>
    <submittedName>
        <fullName evidence="2">Uncharacterized protein</fullName>
    </submittedName>
</protein>
<proteinExistence type="predicted"/>
<dbReference type="RefSeq" id="WP_380063352.1">
    <property type="nucleotide sequence ID" value="NZ_JBHSEI010000015.1"/>
</dbReference>
<accession>A0ABV9IDH6</accession>
<feature type="transmembrane region" description="Helical" evidence="1">
    <location>
        <begin position="38"/>
        <end position="58"/>
    </location>
</feature>
<evidence type="ECO:0000313" key="2">
    <source>
        <dbReference type="EMBL" id="MFC4640378.1"/>
    </source>
</evidence>
<dbReference type="EMBL" id="JBHSEI010000015">
    <property type="protein sequence ID" value="MFC4640378.1"/>
    <property type="molecule type" value="Genomic_DNA"/>
</dbReference>
<feature type="transmembrane region" description="Helical" evidence="1">
    <location>
        <begin position="70"/>
        <end position="91"/>
    </location>
</feature>
<evidence type="ECO:0000256" key="1">
    <source>
        <dbReference type="SAM" id="Phobius"/>
    </source>
</evidence>
<organism evidence="2 3">
    <name type="scientific">Deinococcus hohokamensis</name>
    <dbReference type="NCBI Taxonomy" id="309883"/>
    <lineage>
        <taxon>Bacteria</taxon>
        <taxon>Thermotogati</taxon>
        <taxon>Deinococcota</taxon>
        <taxon>Deinococci</taxon>
        <taxon>Deinococcales</taxon>
        <taxon>Deinococcaceae</taxon>
        <taxon>Deinococcus</taxon>
    </lineage>
</organism>
<dbReference type="Proteomes" id="UP001595952">
    <property type="component" value="Unassembled WGS sequence"/>
</dbReference>
<comment type="caution">
    <text evidence="2">The sequence shown here is derived from an EMBL/GenBank/DDBJ whole genome shotgun (WGS) entry which is preliminary data.</text>
</comment>
<keyword evidence="1" id="KW-0812">Transmembrane</keyword>
<keyword evidence="3" id="KW-1185">Reference proteome</keyword>
<evidence type="ECO:0000313" key="3">
    <source>
        <dbReference type="Proteomes" id="UP001595952"/>
    </source>
</evidence>
<keyword evidence="1" id="KW-1133">Transmembrane helix</keyword>
<sequence length="94" mass="9831">MQADNRAGSLPQAVILGGSLILLGSALSEQSVGIWVMVGKLVWYIGYGLGLCSALGSLRRQGRWTPILNAAVLGLLVIGAGFVMISLWYAGQNA</sequence>
<keyword evidence="1" id="KW-0472">Membrane</keyword>